<dbReference type="InterPro" id="IPR012337">
    <property type="entry name" value="RNaseH-like_sf"/>
</dbReference>
<dbReference type="PANTHER" id="PTHR46481">
    <property type="entry name" value="ZINC FINGER BED DOMAIN-CONTAINING PROTEIN 4"/>
    <property type="match status" value="1"/>
</dbReference>
<dbReference type="EMBL" id="NBSK02000006">
    <property type="protein sequence ID" value="KAJ0200489.1"/>
    <property type="molecule type" value="Genomic_DNA"/>
</dbReference>
<name>A0A9R1V7T7_LACSA</name>
<dbReference type="PANTHER" id="PTHR46481:SF7">
    <property type="entry name" value="ZINC FINGER BED DOMAIN-CONTAINING PROTEIN RICESLEEPER 2-LIKE"/>
    <property type="match status" value="1"/>
</dbReference>
<organism evidence="1 2">
    <name type="scientific">Lactuca sativa</name>
    <name type="common">Garden lettuce</name>
    <dbReference type="NCBI Taxonomy" id="4236"/>
    <lineage>
        <taxon>Eukaryota</taxon>
        <taxon>Viridiplantae</taxon>
        <taxon>Streptophyta</taxon>
        <taxon>Embryophyta</taxon>
        <taxon>Tracheophyta</taxon>
        <taxon>Spermatophyta</taxon>
        <taxon>Magnoliopsida</taxon>
        <taxon>eudicotyledons</taxon>
        <taxon>Gunneridae</taxon>
        <taxon>Pentapetalae</taxon>
        <taxon>asterids</taxon>
        <taxon>campanulids</taxon>
        <taxon>Asterales</taxon>
        <taxon>Asteraceae</taxon>
        <taxon>Cichorioideae</taxon>
        <taxon>Cichorieae</taxon>
        <taxon>Lactucinae</taxon>
        <taxon>Lactuca</taxon>
    </lineage>
</organism>
<proteinExistence type="predicted"/>
<gene>
    <name evidence="1" type="ORF">LSAT_V11C600329940</name>
</gene>
<evidence type="ECO:0000313" key="2">
    <source>
        <dbReference type="Proteomes" id="UP000235145"/>
    </source>
</evidence>
<evidence type="ECO:0000313" key="1">
    <source>
        <dbReference type="EMBL" id="KAJ0200489.1"/>
    </source>
</evidence>
<dbReference type="InterPro" id="IPR052035">
    <property type="entry name" value="ZnF_BED_domain_contain"/>
</dbReference>
<sequence>MMKTFWLITLKLTIKTEKIKQQRRKIYAKRAACWTDCEELEVDNLQHSKCKWCDTLLKIESSENGTSSMIRHSKRCKKNPRKLEENLKKQITLNYTNALNGKVVLPCRTTISKRVDDYYLEEKEKLNKFFSNPVTNVHLTIDFWTKIGRTLLTCLEEWGINNVMTITIDNVISNDKAIEFLMKKLLNLYHGGIQLHVRCMAHILNLIVKDGFDEHQSSIKCMKMAVRYIRKSTQRIQSWRRFLESLKLKDPTYVRDVVSPVEEHFKICRAMVGFLEKFKKYAMCTNTLGIGCQLPNFA</sequence>
<dbReference type="AlphaFoldDB" id="A0A9R1V7T7"/>
<dbReference type="SMART" id="SM00614">
    <property type="entry name" value="ZnF_BED"/>
    <property type="match status" value="1"/>
</dbReference>
<protein>
    <recommendedName>
        <fullName evidence="3">BED-type domain-containing protein</fullName>
    </recommendedName>
</protein>
<dbReference type="SUPFAM" id="SSF53098">
    <property type="entry name" value="Ribonuclease H-like"/>
    <property type="match status" value="1"/>
</dbReference>
<comment type="caution">
    <text evidence="1">The sequence shown here is derived from an EMBL/GenBank/DDBJ whole genome shotgun (WGS) entry which is preliminary data.</text>
</comment>
<keyword evidence="2" id="KW-1185">Reference proteome</keyword>
<accession>A0A9R1V7T7</accession>
<reference evidence="1 2" key="1">
    <citation type="journal article" date="2017" name="Nat. Commun.">
        <title>Genome assembly with in vitro proximity ligation data and whole-genome triplication in lettuce.</title>
        <authorList>
            <person name="Reyes-Chin-Wo S."/>
            <person name="Wang Z."/>
            <person name="Yang X."/>
            <person name="Kozik A."/>
            <person name="Arikit S."/>
            <person name="Song C."/>
            <person name="Xia L."/>
            <person name="Froenicke L."/>
            <person name="Lavelle D.O."/>
            <person name="Truco M.J."/>
            <person name="Xia R."/>
            <person name="Zhu S."/>
            <person name="Xu C."/>
            <person name="Xu H."/>
            <person name="Xu X."/>
            <person name="Cox K."/>
            <person name="Korf I."/>
            <person name="Meyers B.C."/>
            <person name="Michelmore R.W."/>
        </authorList>
    </citation>
    <scope>NUCLEOTIDE SEQUENCE [LARGE SCALE GENOMIC DNA]</scope>
    <source>
        <strain evidence="2">cv. Salinas</strain>
        <tissue evidence="1">Seedlings</tissue>
    </source>
</reference>
<dbReference type="Proteomes" id="UP000235145">
    <property type="component" value="Unassembled WGS sequence"/>
</dbReference>
<evidence type="ECO:0008006" key="3">
    <source>
        <dbReference type="Google" id="ProtNLM"/>
    </source>
</evidence>